<feature type="compositionally biased region" description="Basic and acidic residues" evidence="1">
    <location>
        <begin position="77"/>
        <end position="98"/>
    </location>
</feature>
<evidence type="ECO:0000313" key="3">
    <source>
        <dbReference type="Proteomes" id="UP001642464"/>
    </source>
</evidence>
<feature type="compositionally biased region" description="Low complexity" evidence="1">
    <location>
        <begin position="31"/>
        <end position="44"/>
    </location>
</feature>
<sequence length="809" mass="86244">MDEEAGQEDSEGNKEERIDRRGNSGWNNSEQWNGQWRQNQGWRWKSMPGVDGWKNLTDCGTRYDRRTPQAKAKRKQKAELKLKAKQNEDENKEEKQEKEDADSGLPGENDNPAASTAKNQKKRQQRETVEASAQTVESYPPQLLVANATAETEPSAPVRPADVPSAATPMGAAEGEGSPSPTSPADLPAPSSRKAVDSQCAVGPKPKQRAETTLRVKDEDCVDYNDDGPGGVVHCAATEAPEIAEKTAQLADDTASAAAAPLETTVESTAGETAGDGASTFPQRAAKSDLQAAKKRKEAARKKEEEKAAKAAKAEKAAATGNSSTIGKRKAAQAKGEPQPAAAAASKSTQARKRVTTQGILLDSGSQLWQGERYQIPTLSGDVSMGSFDVDKPFVVSGVALPEHARQCLQKFAQVFSNSALRVTEGRAQTPLPSGVAAVEKALHDKKHLPSHWHLQFGEAADPSAGPVPSSLASVLKASTFGIAGLSISNARTELAMLPCVRIFEQGNLVLAVHTPQEFGTSDRMTTAMHVMNSGSEQDLAKMGEEKELFLATVGPGDLVYFPAASVVSHKAHAADVLGLRMPVLARDFRSRMVDLYKVCSKALPNAMNQAIMDAVQETDKTYMSLTRARMLGGSAQEPLVGAAASSDAENPPAEQKTHTPAEMLGAGHDGEASDHNKEEKPQGTSGVDCPKAGSAKEATDKTEAKDFPGIAEIEPSHEKPTTAAESQDQEMENAAREKPEPPAQVQQAAPTEQLERRSSEKEANETRETQEEANAVAPLNKNAEPEPTKTNAAQAAKAKEEKDAKEAA</sequence>
<dbReference type="EMBL" id="CAXAMM010011371">
    <property type="protein sequence ID" value="CAK9025972.1"/>
    <property type="molecule type" value="Genomic_DNA"/>
</dbReference>
<comment type="caution">
    <text evidence="2">The sequence shown here is derived from an EMBL/GenBank/DDBJ whole genome shotgun (WGS) entry which is preliminary data.</text>
</comment>
<feature type="compositionally biased region" description="Basic and acidic residues" evidence="1">
    <location>
        <begin position="669"/>
        <end position="682"/>
    </location>
</feature>
<dbReference type="Proteomes" id="UP001642464">
    <property type="component" value="Unassembled WGS sequence"/>
</dbReference>
<feature type="compositionally biased region" description="Basic and acidic residues" evidence="1">
    <location>
        <begin position="11"/>
        <end position="22"/>
    </location>
</feature>
<gene>
    <name evidence="2" type="ORF">SCF082_LOCUS17301</name>
</gene>
<proteinExistence type="predicted"/>
<feature type="compositionally biased region" description="Basic and acidic residues" evidence="1">
    <location>
        <begin position="698"/>
        <end position="707"/>
    </location>
</feature>
<keyword evidence="3" id="KW-1185">Reference proteome</keyword>
<feature type="compositionally biased region" description="Basic and acidic residues" evidence="1">
    <location>
        <begin position="754"/>
        <end position="771"/>
    </location>
</feature>
<protein>
    <submittedName>
        <fullName evidence="2">Uncharacterized protein</fullName>
    </submittedName>
</protein>
<feature type="non-terminal residue" evidence="2">
    <location>
        <position position="809"/>
    </location>
</feature>
<feature type="region of interest" description="Disordered" evidence="1">
    <location>
        <begin position="248"/>
        <end position="353"/>
    </location>
</feature>
<name>A0ABP0KIW9_9DINO</name>
<feature type="compositionally biased region" description="Basic and acidic residues" evidence="1">
    <location>
        <begin position="798"/>
        <end position="809"/>
    </location>
</feature>
<feature type="region of interest" description="Disordered" evidence="1">
    <location>
        <begin position="638"/>
        <end position="809"/>
    </location>
</feature>
<feature type="compositionally biased region" description="Low complexity" evidence="1">
    <location>
        <begin position="744"/>
        <end position="753"/>
    </location>
</feature>
<feature type="region of interest" description="Disordered" evidence="1">
    <location>
        <begin position="1"/>
        <end position="214"/>
    </location>
</feature>
<feature type="compositionally biased region" description="Acidic residues" evidence="1">
    <location>
        <begin position="1"/>
        <end position="10"/>
    </location>
</feature>
<evidence type="ECO:0000313" key="2">
    <source>
        <dbReference type="EMBL" id="CAK9025972.1"/>
    </source>
</evidence>
<reference evidence="2 3" key="1">
    <citation type="submission" date="2024-02" db="EMBL/GenBank/DDBJ databases">
        <authorList>
            <person name="Chen Y."/>
            <person name="Shah S."/>
            <person name="Dougan E. K."/>
            <person name="Thang M."/>
            <person name="Chan C."/>
        </authorList>
    </citation>
    <scope>NUCLEOTIDE SEQUENCE [LARGE SCALE GENOMIC DNA]</scope>
</reference>
<accession>A0ABP0KIW9</accession>
<feature type="compositionally biased region" description="Basic and acidic residues" evidence="1">
    <location>
        <begin position="301"/>
        <end position="316"/>
    </location>
</feature>
<evidence type="ECO:0000256" key="1">
    <source>
        <dbReference type="SAM" id="MobiDB-lite"/>
    </source>
</evidence>
<feature type="compositionally biased region" description="Low complexity" evidence="1">
    <location>
        <begin position="248"/>
        <end position="265"/>
    </location>
</feature>
<organism evidence="2 3">
    <name type="scientific">Durusdinium trenchii</name>
    <dbReference type="NCBI Taxonomy" id="1381693"/>
    <lineage>
        <taxon>Eukaryota</taxon>
        <taxon>Sar</taxon>
        <taxon>Alveolata</taxon>
        <taxon>Dinophyceae</taxon>
        <taxon>Suessiales</taxon>
        <taxon>Symbiodiniaceae</taxon>
        <taxon>Durusdinium</taxon>
    </lineage>
</organism>
<feature type="compositionally biased region" description="Low complexity" evidence="1">
    <location>
        <begin position="333"/>
        <end position="349"/>
    </location>
</feature>